<dbReference type="EMBL" id="SRLA01000007">
    <property type="protein sequence ID" value="TGE03807.1"/>
    <property type="molecule type" value="Genomic_DNA"/>
</dbReference>
<dbReference type="InterPro" id="IPR036291">
    <property type="entry name" value="NAD(P)-bd_dom_sf"/>
</dbReference>
<sequence>MASPGLHVQHREGQVRLPPQAPGANGPTALVTGGTKSIADKLSQAGSQVIITARQHPGETELANQFMAADLTQPHQVDHLAQATHDTYGGVDIIIDNIGNGLGAGLGVLLVRTVPGLRKGVQLVISLTKNRFFT</sequence>
<proteinExistence type="predicted"/>
<accession>A0A4Z0NZP6</accession>
<evidence type="ECO:0000313" key="3">
    <source>
        <dbReference type="Proteomes" id="UP000298337"/>
    </source>
</evidence>
<evidence type="ECO:0000313" key="2">
    <source>
        <dbReference type="EMBL" id="TGE03807.1"/>
    </source>
</evidence>
<dbReference type="SUPFAM" id="SSF51735">
    <property type="entry name" value="NAD(P)-binding Rossmann-fold domains"/>
    <property type="match status" value="1"/>
</dbReference>
<dbReference type="InterPro" id="IPR002347">
    <property type="entry name" value="SDR_fam"/>
</dbReference>
<gene>
    <name evidence="2" type="ORF">EU556_24675</name>
</gene>
<dbReference type="AlphaFoldDB" id="A0A4Z0NZP6"/>
<keyword evidence="3" id="KW-1185">Reference proteome</keyword>
<reference evidence="2 3" key="1">
    <citation type="submission" date="2019-04" db="EMBL/GenBank/DDBJ databases">
        <authorList>
            <person name="Feng G."/>
            <person name="Zhang J."/>
            <person name="Zhu H."/>
        </authorList>
    </citation>
    <scope>NUCLEOTIDE SEQUENCE [LARGE SCALE GENOMIC DNA]</scope>
    <source>
        <strain evidence="2 3">92R-1</strain>
    </source>
</reference>
<organism evidence="2 3">
    <name type="scientific">Hymenobacter fodinae</name>
    <dbReference type="NCBI Taxonomy" id="2510796"/>
    <lineage>
        <taxon>Bacteria</taxon>
        <taxon>Pseudomonadati</taxon>
        <taxon>Bacteroidota</taxon>
        <taxon>Cytophagia</taxon>
        <taxon>Cytophagales</taxon>
        <taxon>Hymenobacteraceae</taxon>
        <taxon>Hymenobacter</taxon>
    </lineage>
</organism>
<dbReference type="OrthoDB" id="9804774at2"/>
<name>A0A4Z0NZP6_9BACT</name>
<dbReference type="Gene3D" id="3.40.50.720">
    <property type="entry name" value="NAD(P)-binding Rossmann-like Domain"/>
    <property type="match status" value="1"/>
</dbReference>
<dbReference type="Proteomes" id="UP000298337">
    <property type="component" value="Unassembled WGS sequence"/>
</dbReference>
<evidence type="ECO:0000256" key="1">
    <source>
        <dbReference type="SAM" id="MobiDB-lite"/>
    </source>
</evidence>
<protein>
    <submittedName>
        <fullName evidence="2">SDR family oxidoreductase</fullName>
    </submittedName>
</protein>
<feature type="region of interest" description="Disordered" evidence="1">
    <location>
        <begin position="1"/>
        <end position="27"/>
    </location>
</feature>
<dbReference type="Pfam" id="PF13561">
    <property type="entry name" value="adh_short_C2"/>
    <property type="match status" value="1"/>
</dbReference>
<dbReference type="RefSeq" id="WP_135436907.1">
    <property type="nucleotide sequence ID" value="NZ_SRLA01000007.1"/>
</dbReference>
<comment type="caution">
    <text evidence="2">The sequence shown here is derived from an EMBL/GenBank/DDBJ whole genome shotgun (WGS) entry which is preliminary data.</text>
</comment>